<sequence>MPRVAWACLVAALVILTSPCAWAEPPTAQQTLSRPAFITASSDALTGPFGPGSILGYYNKTPQALEGTPYPVETFVVVLGQLFTGMEPAHSSPDGVSNLFHCVGGCCAVHGKEHNEVSRGVAAAYALYKYANFILPLALPVTNTEDLSIPAGVGNRAGITRRCTSP</sequence>
<protein>
    <submittedName>
        <fullName evidence="2">Uncharacterized protein</fullName>
    </submittedName>
</protein>
<reference evidence="2 3" key="1">
    <citation type="journal article" date="2024" name="Nat. Commun.">
        <title>Phylogenomics reveals the evolutionary origins of lichenization in chlorophyte algae.</title>
        <authorList>
            <person name="Puginier C."/>
            <person name="Libourel C."/>
            <person name="Otte J."/>
            <person name="Skaloud P."/>
            <person name="Haon M."/>
            <person name="Grisel S."/>
            <person name="Petersen M."/>
            <person name="Berrin J.G."/>
            <person name="Delaux P.M."/>
            <person name="Dal Grande F."/>
            <person name="Keller J."/>
        </authorList>
    </citation>
    <scope>NUCLEOTIDE SEQUENCE [LARGE SCALE GENOMIC DNA]</scope>
    <source>
        <strain evidence="2 3">SAG 245.80</strain>
    </source>
</reference>
<keyword evidence="1" id="KW-0732">Signal</keyword>
<organism evidence="2 3">
    <name type="scientific">Elliptochloris bilobata</name>
    <dbReference type="NCBI Taxonomy" id="381761"/>
    <lineage>
        <taxon>Eukaryota</taxon>
        <taxon>Viridiplantae</taxon>
        <taxon>Chlorophyta</taxon>
        <taxon>core chlorophytes</taxon>
        <taxon>Trebouxiophyceae</taxon>
        <taxon>Trebouxiophyceae incertae sedis</taxon>
        <taxon>Elliptochloris clade</taxon>
        <taxon>Elliptochloris</taxon>
    </lineage>
</organism>
<evidence type="ECO:0000313" key="3">
    <source>
        <dbReference type="Proteomes" id="UP001445335"/>
    </source>
</evidence>
<name>A0AAW1QIM5_9CHLO</name>
<dbReference type="EMBL" id="JALJOU010000107">
    <property type="protein sequence ID" value="KAK9821135.1"/>
    <property type="molecule type" value="Genomic_DNA"/>
</dbReference>
<feature type="signal peptide" evidence="1">
    <location>
        <begin position="1"/>
        <end position="23"/>
    </location>
</feature>
<feature type="chain" id="PRO_5044002220" evidence="1">
    <location>
        <begin position="24"/>
        <end position="166"/>
    </location>
</feature>
<dbReference type="AlphaFoldDB" id="A0AAW1QIM5"/>
<comment type="caution">
    <text evidence="2">The sequence shown here is derived from an EMBL/GenBank/DDBJ whole genome shotgun (WGS) entry which is preliminary data.</text>
</comment>
<keyword evidence="3" id="KW-1185">Reference proteome</keyword>
<dbReference type="Proteomes" id="UP001445335">
    <property type="component" value="Unassembled WGS sequence"/>
</dbReference>
<proteinExistence type="predicted"/>
<gene>
    <name evidence="2" type="ORF">WJX81_006109</name>
</gene>
<evidence type="ECO:0000256" key="1">
    <source>
        <dbReference type="SAM" id="SignalP"/>
    </source>
</evidence>
<evidence type="ECO:0000313" key="2">
    <source>
        <dbReference type="EMBL" id="KAK9821135.1"/>
    </source>
</evidence>
<accession>A0AAW1QIM5</accession>